<dbReference type="Proteomes" id="UP000377798">
    <property type="component" value="Unassembled WGS sequence"/>
</dbReference>
<keyword evidence="3" id="KW-1185">Reference proteome</keyword>
<feature type="domain" description="AB hydrolase-1" evidence="1">
    <location>
        <begin position="26"/>
        <end position="242"/>
    </location>
</feature>
<dbReference type="PRINTS" id="PR00111">
    <property type="entry name" value="ABHYDROLASE"/>
</dbReference>
<evidence type="ECO:0000313" key="3">
    <source>
        <dbReference type="Proteomes" id="UP000377798"/>
    </source>
</evidence>
<reference evidence="2 3" key="1">
    <citation type="submission" date="2019-02" db="EMBL/GenBank/DDBJ databases">
        <authorList>
            <consortium name="Pathogen Informatics"/>
        </authorList>
    </citation>
    <scope>NUCLEOTIDE SEQUENCE [LARGE SCALE GENOMIC DNA]</scope>
    <source>
        <strain evidence="2 3">3012STDY7089603</strain>
    </source>
</reference>
<proteinExistence type="predicted"/>
<dbReference type="SUPFAM" id="SSF53474">
    <property type="entry name" value="alpha/beta-Hydrolases"/>
    <property type="match status" value="1"/>
</dbReference>
<dbReference type="Pfam" id="PF00561">
    <property type="entry name" value="Abhydrolase_1"/>
    <property type="match status" value="1"/>
</dbReference>
<dbReference type="PANTHER" id="PTHR43433">
    <property type="entry name" value="HYDROLASE, ALPHA/BETA FOLD FAMILY PROTEIN"/>
    <property type="match status" value="1"/>
</dbReference>
<dbReference type="EC" id="3.7.1.8" evidence="2"/>
<evidence type="ECO:0000259" key="1">
    <source>
        <dbReference type="Pfam" id="PF00561"/>
    </source>
</evidence>
<dbReference type="GO" id="GO:0016787">
    <property type="term" value="F:hydrolase activity"/>
    <property type="evidence" value="ECO:0007669"/>
    <property type="project" value="UniProtKB-KW"/>
</dbReference>
<organism evidence="2 3">
    <name type="scientific">Urinicoccus massiliensis</name>
    <dbReference type="NCBI Taxonomy" id="1723382"/>
    <lineage>
        <taxon>Bacteria</taxon>
        <taxon>Bacillati</taxon>
        <taxon>Bacillota</taxon>
        <taxon>Tissierellia</taxon>
        <taxon>Tissierellales</taxon>
        <taxon>Peptoniphilaceae</taxon>
        <taxon>Urinicoccus</taxon>
    </lineage>
</organism>
<keyword evidence="2" id="KW-0378">Hydrolase</keyword>
<dbReference type="InterPro" id="IPR050471">
    <property type="entry name" value="AB_hydrolase"/>
</dbReference>
<dbReference type="PANTHER" id="PTHR43433:SF1">
    <property type="entry name" value="BLL5160 PROTEIN"/>
    <property type="match status" value="1"/>
</dbReference>
<dbReference type="Gene3D" id="3.40.50.1820">
    <property type="entry name" value="alpha/beta hydrolase"/>
    <property type="match status" value="1"/>
</dbReference>
<accession>A0A8H2M6G0</accession>
<name>A0A8H2M6G0_9FIRM</name>
<sequence>MEKKTCQIKGLKIAYLLQGQGDKYCVLAHGWGANIETMMGVYEQVKKNYRVLLYDAPGFGQSDDPKEVWGTEDYADFLKDLCDHFNIDKADFIGHSFGGKTLTIFAVKHPEMVRRLVLMDASGVLPKRGLDYYFKVYSFKFLKRVYLFFHGGQGREKALEGFYKKFGSDDYQASQGIMRKTFVKVVNESTEAYFPKISQPTLLIWGRQDQATPLWMGKVFEEKIPDAGLVELNGGHYSYVDDYGTFSAVIGSFLKD</sequence>
<gene>
    <name evidence="2" type="primary">bphD</name>
    <name evidence="2" type="ORF">NCTC13150_01527</name>
</gene>
<evidence type="ECO:0000313" key="2">
    <source>
        <dbReference type="EMBL" id="VFB16951.1"/>
    </source>
</evidence>
<dbReference type="InterPro" id="IPR000073">
    <property type="entry name" value="AB_hydrolase_1"/>
</dbReference>
<dbReference type="EMBL" id="CAACYI010000001">
    <property type="protein sequence ID" value="VFB16951.1"/>
    <property type="molecule type" value="Genomic_DNA"/>
</dbReference>
<protein>
    <submittedName>
        <fullName evidence="2">2-hydroxy-6-oxo-6-phenylhexa-2,4-dienoate hydrolase</fullName>
        <ecNumber evidence="2">3.7.1.8</ecNumber>
    </submittedName>
</protein>
<dbReference type="RefSeq" id="WP_131749628.1">
    <property type="nucleotide sequence ID" value="NZ_CAACYI010000001.1"/>
</dbReference>
<dbReference type="AlphaFoldDB" id="A0A8H2M6G0"/>
<dbReference type="InterPro" id="IPR029058">
    <property type="entry name" value="AB_hydrolase_fold"/>
</dbReference>
<comment type="caution">
    <text evidence="2">The sequence shown here is derived from an EMBL/GenBank/DDBJ whole genome shotgun (WGS) entry which is preliminary data.</text>
</comment>